<dbReference type="EMBL" id="LUTY01000067">
    <property type="protein sequence ID" value="OAD23981.1"/>
    <property type="molecule type" value="Genomic_DNA"/>
</dbReference>
<evidence type="ECO:0000313" key="1">
    <source>
        <dbReference type="EMBL" id="OAD23981.1"/>
    </source>
</evidence>
<organism evidence="1 2">
    <name type="scientific">Candidatus Thiomargarita nelsonii</name>
    <dbReference type="NCBI Taxonomy" id="1003181"/>
    <lineage>
        <taxon>Bacteria</taxon>
        <taxon>Pseudomonadati</taxon>
        <taxon>Pseudomonadota</taxon>
        <taxon>Gammaproteobacteria</taxon>
        <taxon>Thiotrichales</taxon>
        <taxon>Thiotrichaceae</taxon>
        <taxon>Thiomargarita</taxon>
    </lineage>
</organism>
<proteinExistence type="predicted"/>
<reference evidence="1 2" key="1">
    <citation type="submission" date="2016-05" db="EMBL/GenBank/DDBJ databases">
        <title>Single-cell genome of chain-forming Candidatus Thiomargarita nelsonii and comparison to other large sulfur-oxidizing bacteria.</title>
        <authorList>
            <person name="Winkel M."/>
            <person name="Salman V."/>
            <person name="Woyke T."/>
            <person name="Schulz-Vogt H."/>
            <person name="Richter M."/>
            <person name="Flood B."/>
            <person name="Bailey J."/>
            <person name="Amann R."/>
            <person name="Mussmann M."/>
        </authorList>
    </citation>
    <scope>NUCLEOTIDE SEQUENCE [LARGE SCALE GENOMIC DNA]</scope>
    <source>
        <strain evidence="1 2">THI036</strain>
    </source>
</reference>
<accession>A0A176S790</accession>
<protein>
    <submittedName>
        <fullName evidence="1">Uncharacterized protein</fullName>
    </submittedName>
</protein>
<name>A0A176S790_9GAMM</name>
<dbReference type="AlphaFoldDB" id="A0A176S790"/>
<dbReference type="Proteomes" id="UP000076962">
    <property type="component" value="Unassembled WGS sequence"/>
</dbReference>
<gene>
    <name evidence="1" type="ORF">THIOM_000173</name>
</gene>
<evidence type="ECO:0000313" key="2">
    <source>
        <dbReference type="Proteomes" id="UP000076962"/>
    </source>
</evidence>
<keyword evidence="2" id="KW-1185">Reference proteome</keyword>
<comment type="caution">
    <text evidence="1">The sequence shown here is derived from an EMBL/GenBank/DDBJ whole genome shotgun (WGS) entry which is preliminary data.</text>
</comment>
<sequence length="272" mass="29762">MFTHWELSKPKMISDGVRDISVVPIKDILRIQLTIDSDALGNIALLMLGSETGLPMKLRYETRADSKVHGELPLALSLARSTKPTLKINGDVVTNTGRKALTMTYFMVGEQGIPLNPALTVTPGKSVKLPVGVDISTAKIAVPPEAVYADGVSLLKDFDIMGGGLITEVTVTNLLGNDEELGGDLDYVEVKITYLVDEGGATMEYPLERFRLSSWGTHGSEIKIPFIKPRQSRERFRIEGTAYYGNQQSSHTIAPMVVDDLVIKIDEQFLGN</sequence>